<feature type="signal peptide" evidence="1">
    <location>
        <begin position="1"/>
        <end position="19"/>
    </location>
</feature>
<protein>
    <recommendedName>
        <fullName evidence="4">Lipid/polyisoprenoid-binding YceI-like domain-containing protein</fullName>
    </recommendedName>
</protein>
<reference evidence="2 3" key="1">
    <citation type="submission" date="2023-11" db="EMBL/GenBank/DDBJ databases">
        <title>Peredibacter starrii A3.12.</title>
        <authorList>
            <person name="Mitchell R.J."/>
        </authorList>
    </citation>
    <scope>NUCLEOTIDE SEQUENCE [LARGE SCALE GENOMIC DNA]</scope>
    <source>
        <strain evidence="2 3">A3.12</strain>
    </source>
</reference>
<dbReference type="KEGG" id="psti:SOO65_00095"/>
<keyword evidence="1" id="KW-0732">Signal</keyword>
<gene>
    <name evidence="2" type="ORF">SOO65_00095</name>
</gene>
<evidence type="ECO:0000256" key="1">
    <source>
        <dbReference type="SAM" id="SignalP"/>
    </source>
</evidence>
<dbReference type="EMBL" id="CP139487">
    <property type="protein sequence ID" value="WPU65148.1"/>
    <property type="molecule type" value="Genomic_DNA"/>
</dbReference>
<organism evidence="2 3">
    <name type="scientific">Peredibacter starrii</name>
    <dbReference type="NCBI Taxonomy" id="28202"/>
    <lineage>
        <taxon>Bacteria</taxon>
        <taxon>Pseudomonadati</taxon>
        <taxon>Bdellovibrionota</taxon>
        <taxon>Bacteriovoracia</taxon>
        <taxon>Bacteriovoracales</taxon>
        <taxon>Bacteriovoracaceae</taxon>
        <taxon>Peredibacter</taxon>
    </lineage>
</organism>
<dbReference type="AlphaFoldDB" id="A0AAX4HPX2"/>
<dbReference type="Proteomes" id="UP001324634">
    <property type="component" value="Chromosome"/>
</dbReference>
<evidence type="ECO:0000313" key="2">
    <source>
        <dbReference type="EMBL" id="WPU65148.1"/>
    </source>
</evidence>
<keyword evidence="3" id="KW-1185">Reference proteome</keyword>
<sequence length="168" mass="18708">MKKQLLAVSLLMLSLSSFAADETTFSALDCKIESTDRLADHEKAFKMYIRFKDKLDAKNDSGLAKILNSDISVKFLDKTGVERNLDVKDLGATQETSSFGYEIHAGARIQNSNYLSNLSIQPKFKRTFFKQRLEEYTGSLELNSVVDGSDDLIIKTGLATILSCKPVL</sequence>
<evidence type="ECO:0000313" key="3">
    <source>
        <dbReference type="Proteomes" id="UP001324634"/>
    </source>
</evidence>
<accession>A0AAX4HPX2</accession>
<proteinExistence type="predicted"/>
<dbReference type="RefSeq" id="WP_321395225.1">
    <property type="nucleotide sequence ID" value="NZ_CP139487.1"/>
</dbReference>
<name>A0AAX4HPX2_9BACT</name>
<feature type="chain" id="PRO_5043813972" description="Lipid/polyisoprenoid-binding YceI-like domain-containing protein" evidence="1">
    <location>
        <begin position="20"/>
        <end position="168"/>
    </location>
</feature>
<evidence type="ECO:0008006" key="4">
    <source>
        <dbReference type="Google" id="ProtNLM"/>
    </source>
</evidence>